<sequence>MLQAKADWYWYFDEQTQTLRLNMSDFVFESACKAKKLKPDAKITRPFSIEDNQVYCDYYHMVIQQLDVSEAMAVQIALNAVAQQCYTLEEQPKSWFFITQKQIKRDLFEQVVLIQSPLETGIFLILETLNDCAKVMLLSQHMQLTETKQLKQFEAIKVMTNRFAPLVPQSSPRHYQNRA</sequence>
<dbReference type="EMBL" id="CP109965">
    <property type="protein sequence ID" value="WAJ69081.1"/>
    <property type="molecule type" value="Genomic_DNA"/>
</dbReference>
<keyword evidence="3" id="KW-0132">Cell division</keyword>
<dbReference type="Pfam" id="PF21083">
    <property type="entry name" value="ZapC_N"/>
    <property type="match status" value="1"/>
</dbReference>
<dbReference type="GO" id="GO:0051301">
    <property type="term" value="P:cell division"/>
    <property type="evidence" value="ECO:0007669"/>
    <property type="project" value="UniProtKB-KW"/>
</dbReference>
<keyword evidence="3" id="KW-0131">Cell cycle</keyword>
<proteinExistence type="predicted"/>
<keyword evidence="4" id="KW-1185">Reference proteome</keyword>
<feature type="domain" description="Cell-division protein ZapC N-terminal" evidence="2">
    <location>
        <begin position="1"/>
        <end position="84"/>
    </location>
</feature>
<dbReference type="RefSeq" id="WP_268073240.1">
    <property type="nucleotide sequence ID" value="NZ_CP109965.1"/>
</dbReference>
<evidence type="ECO:0000259" key="1">
    <source>
        <dbReference type="Pfam" id="PF07126"/>
    </source>
</evidence>
<accession>A0ABY7AIZ4</accession>
<dbReference type="InterPro" id="IPR048373">
    <property type="entry name" value="ZapC_N"/>
</dbReference>
<dbReference type="InterPro" id="IPR048372">
    <property type="entry name" value="ZapC_C"/>
</dbReference>
<name>A0ABY7AIZ4_9ALTE</name>
<gene>
    <name evidence="3" type="ORF">OLW01_07705</name>
</gene>
<protein>
    <submittedName>
        <fullName evidence="3">Cell division protein ZapC</fullName>
    </submittedName>
</protein>
<feature type="domain" description="Cell-division protein ZapC C-terminal" evidence="1">
    <location>
        <begin position="91"/>
        <end position="166"/>
    </location>
</feature>
<reference evidence="3" key="1">
    <citation type="submission" date="2022-10" db="EMBL/GenBank/DDBJ databases">
        <title>Catenovulum adriacola sp. nov. isolated in the Harbour of Susak.</title>
        <authorList>
            <person name="Schoch T."/>
            <person name="Reich S.J."/>
            <person name="Stoeferle S."/>
            <person name="Flaiz M."/>
            <person name="Kazda M."/>
            <person name="Riedel C.U."/>
            <person name="Duerre P."/>
        </authorList>
    </citation>
    <scope>NUCLEOTIDE SEQUENCE</scope>
    <source>
        <strain evidence="3">TS8</strain>
    </source>
</reference>
<organism evidence="3 4">
    <name type="scientific">Catenovulum adriaticum</name>
    <dbReference type="NCBI Taxonomy" id="2984846"/>
    <lineage>
        <taxon>Bacteria</taxon>
        <taxon>Pseudomonadati</taxon>
        <taxon>Pseudomonadota</taxon>
        <taxon>Gammaproteobacteria</taxon>
        <taxon>Alteromonadales</taxon>
        <taxon>Alteromonadaceae</taxon>
        <taxon>Catenovulum</taxon>
    </lineage>
</organism>
<evidence type="ECO:0000313" key="4">
    <source>
        <dbReference type="Proteomes" id="UP001163726"/>
    </source>
</evidence>
<dbReference type="Proteomes" id="UP001163726">
    <property type="component" value="Chromosome"/>
</dbReference>
<dbReference type="Pfam" id="PF07126">
    <property type="entry name" value="ZapC_C"/>
    <property type="match status" value="1"/>
</dbReference>
<evidence type="ECO:0000259" key="2">
    <source>
        <dbReference type="Pfam" id="PF21083"/>
    </source>
</evidence>
<evidence type="ECO:0000313" key="3">
    <source>
        <dbReference type="EMBL" id="WAJ69081.1"/>
    </source>
</evidence>